<accession>A0A0L6UES9</accession>
<evidence type="ECO:0000313" key="2">
    <source>
        <dbReference type="Proteomes" id="UP000037035"/>
    </source>
</evidence>
<keyword evidence="2" id="KW-1185">Reference proteome</keyword>
<sequence>MEIGLFLSSKTKIVTNFPPLLAPHSSIFMSARPEIKIILSEKFPVAIKSLRKAGLICAYHMKFECHLFLLTFLLIKSESVLREGKGMIDIACALQKFHWSSMIWRSISHPPCLLSDTICVEQQLSSMSTNPLPPFHDWHGFHFQAKRKTGHPLDHPIPIEHIFHGRRKEIKPSYKPLLPLNIAMEEQTELGFLHQTTHEKWKLTLTLQQGQSSFLSVPQVHQLKMVQILHPERNSLKNAYSMALTLWVLNSTPKRRSSSENLLKRENWSDYSPLWVDSTEVLIFQEASAQGSLRGNLCEFVDAEKPQKNTREKSERERNKVRDLCVLGDLSEFQGQIKLGRNKEKYKSVSSVVLMNTST</sequence>
<evidence type="ECO:0000313" key="1">
    <source>
        <dbReference type="EMBL" id="KNZ47054.1"/>
    </source>
</evidence>
<proteinExistence type="predicted"/>
<dbReference type="AlphaFoldDB" id="A0A0L6UES9"/>
<organism evidence="1 2">
    <name type="scientific">Puccinia sorghi</name>
    <dbReference type="NCBI Taxonomy" id="27349"/>
    <lineage>
        <taxon>Eukaryota</taxon>
        <taxon>Fungi</taxon>
        <taxon>Dikarya</taxon>
        <taxon>Basidiomycota</taxon>
        <taxon>Pucciniomycotina</taxon>
        <taxon>Pucciniomycetes</taxon>
        <taxon>Pucciniales</taxon>
        <taxon>Pucciniaceae</taxon>
        <taxon>Puccinia</taxon>
    </lineage>
</organism>
<protein>
    <submittedName>
        <fullName evidence="1">Uncharacterized protein</fullName>
    </submittedName>
</protein>
<dbReference type="EMBL" id="LAVV01012062">
    <property type="protein sequence ID" value="KNZ47054.1"/>
    <property type="molecule type" value="Genomic_DNA"/>
</dbReference>
<reference evidence="1 2" key="1">
    <citation type="submission" date="2015-08" db="EMBL/GenBank/DDBJ databases">
        <title>Next Generation Sequencing and Analysis of the Genome of Puccinia sorghi L Schw, the Causal Agent of Maize Common Rust.</title>
        <authorList>
            <person name="Rochi L."/>
            <person name="Burguener G."/>
            <person name="Darino M."/>
            <person name="Turjanski A."/>
            <person name="Kreff E."/>
            <person name="Dieguez M.J."/>
            <person name="Sacco F."/>
        </authorList>
    </citation>
    <scope>NUCLEOTIDE SEQUENCE [LARGE SCALE GENOMIC DNA]</scope>
    <source>
        <strain evidence="1 2">RO10H11247</strain>
    </source>
</reference>
<dbReference type="VEuPathDB" id="FungiDB:VP01_670g2"/>
<name>A0A0L6UES9_9BASI</name>
<dbReference type="Proteomes" id="UP000037035">
    <property type="component" value="Unassembled WGS sequence"/>
</dbReference>
<gene>
    <name evidence="1" type="ORF">VP01_670g2</name>
</gene>
<comment type="caution">
    <text evidence="1">The sequence shown here is derived from an EMBL/GenBank/DDBJ whole genome shotgun (WGS) entry which is preliminary data.</text>
</comment>